<keyword evidence="2" id="KW-1185">Reference proteome</keyword>
<dbReference type="EMBL" id="JBFNQN010000019">
    <property type="protein sequence ID" value="MEW9267582.1"/>
    <property type="molecule type" value="Genomic_DNA"/>
</dbReference>
<dbReference type="Proteomes" id="UP001555826">
    <property type="component" value="Unassembled WGS sequence"/>
</dbReference>
<sequence>MRTLLPAVDLTPATTERLERLQLVQHWGRRGVNIKSHAPVQEWTTPLDTVEVAAHLGVPLPRIPALDRRGCTTSVRGFGGRQVLDHPVPRATAPPPTGGGADRHAVLVVFAPPGVDAGEVVLEDDRPAGAGWVRITWGRSLAAPGDPGDADPEMQAREEARAVSWTTLRSPRSPPVHVRRRWEEQTSASWLALAAGSLFQVEFVLPLAPLQAVQALAEAAAAARVD</sequence>
<proteinExistence type="predicted"/>
<comment type="caution">
    <text evidence="1">The sequence shown here is derived from an EMBL/GenBank/DDBJ whole genome shotgun (WGS) entry which is preliminary data.</text>
</comment>
<evidence type="ECO:0000313" key="2">
    <source>
        <dbReference type="Proteomes" id="UP001555826"/>
    </source>
</evidence>
<name>A0ABV3PEC6_9ACTN</name>
<dbReference type="RefSeq" id="WP_367640989.1">
    <property type="nucleotide sequence ID" value="NZ_JBFNQN010000019.1"/>
</dbReference>
<gene>
    <name evidence="1" type="ORF">AB1207_22815</name>
</gene>
<accession>A0ABV3PEC6</accession>
<protein>
    <submittedName>
        <fullName evidence="1">Uncharacterized protein</fullName>
    </submittedName>
</protein>
<evidence type="ECO:0000313" key="1">
    <source>
        <dbReference type="EMBL" id="MEW9267582.1"/>
    </source>
</evidence>
<reference evidence="1 2" key="1">
    <citation type="submission" date="2024-07" db="EMBL/GenBank/DDBJ databases">
        <authorList>
            <person name="Thanompreechachai J."/>
            <person name="Duangmal K."/>
        </authorList>
    </citation>
    <scope>NUCLEOTIDE SEQUENCE [LARGE SCALE GENOMIC DNA]</scope>
    <source>
        <strain evidence="1 2">KCTC 19886</strain>
    </source>
</reference>
<organism evidence="1 2">
    <name type="scientific">Kineococcus endophyticus</name>
    <dbReference type="NCBI Taxonomy" id="1181883"/>
    <lineage>
        <taxon>Bacteria</taxon>
        <taxon>Bacillati</taxon>
        <taxon>Actinomycetota</taxon>
        <taxon>Actinomycetes</taxon>
        <taxon>Kineosporiales</taxon>
        <taxon>Kineosporiaceae</taxon>
        <taxon>Kineococcus</taxon>
    </lineage>
</organism>